<dbReference type="GO" id="GO:0000976">
    <property type="term" value="F:transcription cis-regulatory region binding"/>
    <property type="evidence" value="ECO:0007669"/>
    <property type="project" value="TreeGrafter"/>
</dbReference>
<evidence type="ECO:0000256" key="1">
    <source>
        <dbReference type="ARBA" id="ARBA00004123"/>
    </source>
</evidence>
<comment type="subcellular location">
    <subcellularLocation>
        <location evidence="1">Nucleus</location>
    </subcellularLocation>
</comment>
<proteinExistence type="inferred from homology"/>
<keyword evidence="7" id="KW-0539">Nucleus</keyword>
<evidence type="ECO:0000256" key="8">
    <source>
        <dbReference type="ARBA" id="ARBA00024343"/>
    </source>
</evidence>
<dbReference type="InterPro" id="IPR036955">
    <property type="entry name" value="AP2/ERF_dom_sf"/>
</dbReference>
<dbReference type="PROSITE" id="PS51032">
    <property type="entry name" value="AP2_ERF"/>
    <property type="match status" value="1"/>
</dbReference>
<dbReference type="GO" id="GO:0045893">
    <property type="term" value="P:positive regulation of DNA-templated transcription"/>
    <property type="evidence" value="ECO:0007669"/>
    <property type="project" value="TreeGrafter"/>
</dbReference>
<evidence type="ECO:0000256" key="5">
    <source>
        <dbReference type="ARBA" id="ARBA00023159"/>
    </source>
</evidence>
<keyword evidence="5" id="KW-0010">Activator</keyword>
<feature type="compositionally biased region" description="Basic residues" evidence="9">
    <location>
        <begin position="43"/>
        <end position="52"/>
    </location>
</feature>
<keyword evidence="3" id="KW-0346">Stress response</keyword>
<keyword evidence="12" id="KW-1185">Reference proteome</keyword>
<evidence type="ECO:0000256" key="6">
    <source>
        <dbReference type="ARBA" id="ARBA00023163"/>
    </source>
</evidence>
<evidence type="ECO:0000256" key="4">
    <source>
        <dbReference type="ARBA" id="ARBA00023125"/>
    </source>
</evidence>
<dbReference type="SUPFAM" id="SSF54171">
    <property type="entry name" value="DNA-binding domain"/>
    <property type="match status" value="1"/>
</dbReference>
<dbReference type="OrthoDB" id="550883at2759"/>
<sequence length="249" mass="27985">MSEGEKRSRKPPHECDTELEAIQAEWRKFNENLDSRGQVTRKAPPKGSKKGSQKGQGGPDNKDCCYGGVRQRKGGKWVAEIRQPRNVIKSHHREKGDGFGFVLFNAAVEAALAYDAAAKALYGPVARLNFPEHTSPTDHYQALVSKDEDTDVQNSYRLHSIEQHLMSDSEVLAGYNVHDSNTYYELQACLSKDEVTDVQNSYQFHSIEQHLMSDSEVLAGYNVHDSNTYYELQACLSKDEVTDVQNSNN</sequence>
<comment type="similarity">
    <text evidence="8">Belongs to the AP2/ERF transcription factor family. ERF subfamily.</text>
</comment>
<keyword evidence="6" id="KW-0804">Transcription</keyword>
<reference evidence="11 12" key="1">
    <citation type="journal article" date="2019" name="Plant Biotechnol. J.">
        <title>The red bayberry genome and genetic basis of sex determination.</title>
        <authorList>
            <person name="Jia H.M."/>
            <person name="Jia H.J."/>
            <person name="Cai Q.L."/>
            <person name="Wang Y."/>
            <person name="Zhao H.B."/>
            <person name="Yang W.F."/>
            <person name="Wang G.Y."/>
            <person name="Li Y.H."/>
            <person name="Zhan D.L."/>
            <person name="Shen Y.T."/>
            <person name="Niu Q.F."/>
            <person name="Chang L."/>
            <person name="Qiu J."/>
            <person name="Zhao L."/>
            <person name="Xie H.B."/>
            <person name="Fu W.Y."/>
            <person name="Jin J."/>
            <person name="Li X.W."/>
            <person name="Jiao Y."/>
            <person name="Zhou C.C."/>
            <person name="Tu T."/>
            <person name="Chai C.Y."/>
            <person name="Gao J.L."/>
            <person name="Fan L.J."/>
            <person name="van de Weg E."/>
            <person name="Wang J.Y."/>
            <person name="Gao Z.S."/>
        </authorList>
    </citation>
    <scope>NUCLEOTIDE SEQUENCE [LARGE SCALE GENOMIC DNA]</scope>
    <source>
        <tissue evidence="11">Leaves</tissue>
    </source>
</reference>
<evidence type="ECO:0000313" key="11">
    <source>
        <dbReference type="EMBL" id="KAB1199251.1"/>
    </source>
</evidence>
<protein>
    <submittedName>
        <fullName evidence="11">Dehydration-responsive element-binding protein 2C</fullName>
    </submittedName>
</protein>
<gene>
    <name evidence="11" type="ORF">CJ030_MR0G025675</name>
</gene>
<evidence type="ECO:0000256" key="9">
    <source>
        <dbReference type="SAM" id="MobiDB-lite"/>
    </source>
</evidence>
<evidence type="ECO:0000256" key="7">
    <source>
        <dbReference type="ARBA" id="ARBA00023242"/>
    </source>
</evidence>
<dbReference type="GO" id="GO:0006950">
    <property type="term" value="P:response to stress"/>
    <property type="evidence" value="ECO:0007669"/>
    <property type="project" value="TreeGrafter"/>
</dbReference>
<dbReference type="Gene3D" id="3.30.730.10">
    <property type="entry name" value="AP2/ERF domain"/>
    <property type="match status" value="1"/>
</dbReference>
<keyword evidence="2" id="KW-0805">Transcription regulation</keyword>
<dbReference type="PANTHER" id="PTHR31241">
    <property type="entry name" value="DEHYDRATION-RESPONSIVE ELEMENT-BINDING PROTEIN 2C"/>
    <property type="match status" value="1"/>
</dbReference>
<feature type="domain" description="AP2/ERF" evidence="10">
    <location>
        <begin position="65"/>
        <end position="131"/>
    </location>
</feature>
<dbReference type="PANTHER" id="PTHR31241:SF62">
    <property type="entry name" value="DEHYDRATION-RESPONSIVE ELEMENT-BINDING PROTEIN 2D"/>
    <property type="match status" value="1"/>
</dbReference>
<keyword evidence="4" id="KW-0238">DNA-binding</keyword>
<name>A0A6A1UG31_9ROSI</name>
<dbReference type="GO" id="GO:0005634">
    <property type="term" value="C:nucleus"/>
    <property type="evidence" value="ECO:0007669"/>
    <property type="project" value="UniProtKB-SubCell"/>
</dbReference>
<dbReference type="Proteomes" id="UP000516437">
    <property type="component" value="Unassembled WGS sequence"/>
</dbReference>
<dbReference type="PRINTS" id="PR00367">
    <property type="entry name" value="ETHRSPELEMNT"/>
</dbReference>
<dbReference type="InterPro" id="IPR016177">
    <property type="entry name" value="DNA-bd_dom_sf"/>
</dbReference>
<evidence type="ECO:0000313" key="12">
    <source>
        <dbReference type="Proteomes" id="UP000516437"/>
    </source>
</evidence>
<dbReference type="InterPro" id="IPR001471">
    <property type="entry name" value="AP2/ERF_dom"/>
</dbReference>
<dbReference type="EMBL" id="RXIC02000487">
    <property type="protein sequence ID" value="KAB1199251.1"/>
    <property type="molecule type" value="Genomic_DNA"/>
</dbReference>
<accession>A0A6A1UG31</accession>
<comment type="caution">
    <text evidence="11">The sequence shown here is derived from an EMBL/GenBank/DDBJ whole genome shotgun (WGS) entry which is preliminary data.</text>
</comment>
<dbReference type="AlphaFoldDB" id="A0A6A1UG31"/>
<evidence type="ECO:0000256" key="3">
    <source>
        <dbReference type="ARBA" id="ARBA00023016"/>
    </source>
</evidence>
<evidence type="ECO:0000256" key="2">
    <source>
        <dbReference type="ARBA" id="ARBA00023015"/>
    </source>
</evidence>
<dbReference type="GO" id="GO:0003700">
    <property type="term" value="F:DNA-binding transcription factor activity"/>
    <property type="evidence" value="ECO:0007669"/>
    <property type="project" value="InterPro"/>
</dbReference>
<dbReference type="SMART" id="SM00380">
    <property type="entry name" value="AP2"/>
    <property type="match status" value="1"/>
</dbReference>
<evidence type="ECO:0000259" key="10">
    <source>
        <dbReference type="PROSITE" id="PS51032"/>
    </source>
</evidence>
<feature type="region of interest" description="Disordered" evidence="9">
    <location>
        <begin position="30"/>
        <end position="67"/>
    </location>
</feature>
<organism evidence="11 12">
    <name type="scientific">Morella rubra</name>
    <name type="common">Chinese bayberry</name>
    <dbReference type="NCBI Taxonomy" id="262757"/>
    <lineage>
        <taxon>Eukaryota</taxon>
        <taxon>Viridiplantae</taxon>
        <taxon>Streptophyta</taxon>
        <taxon>Embryophyta</taxon>
        <taxon>Tracheophyta</taxon>
        <taxon>Spermatophyta</taxon>
        <taxon>Magnoliopsida</taxon>
        <taxon>eudicotyledons</taxon>
        <taxon>Gunneridae</taxon>
        <taxon>Pentapetalae</taxon>
        <taxon>rosids</taxon>
        <taxon>fabids</taxon>
        <taxon>Fagales</taxon>
        <taxon>Myricaceae</taxon>
        <taxon>Morella</taxon>
    </lineage>
</organism>